<feature type="chain" id="PRO_5004676096" description="PDZ domain-containing protein" evidence="1">
    <location>
        <begin position="20"/>
        <end position="787"/>
    </location>
</feature>
<dbReference type="InterPro" id="IPR036034">
    <property type="entry name" value="PDZ_sf"/>
</dbReference>
<dbReference type="HOGENOM" id="CLU_009237_0_0_10"/>
<dbReference type="AlphaFoldDB" id="U6R7S4"/>
<dbReference type="Gene3D" id="2.30.42.10">
    <property type="match status" value="1"/>
</dbReference>
<dbReference type="Proteomes" id="UP000017831">
    <property type="component" value="Unassembled WGS sequence"/>
</dbReference>
<evidence type="ECO:0008006" key="6">
    <source>
        <dbReference type="Google" id="ProtNLM"/>
    </source>
</evidence>
<dbReference type="RefSeq" id="WP_005945033.1">
    <property type="nucleotide sequence ID" value="NZ_KB890319.1"/>
</dbReference>
<protein>
    <recommendedName>
        <fullName evidence="6">PDZ domain-containing protein</fullName>
    </recommendedName>
</protein>
<dbReference type="SUPFAM" id="SSF51126">
    <property type="entry name" value="Pectin lyase-like"/>
    <property type="match status" value="1"/>
</dbReference>
<evidence type="ECO:0000256" key="1">
    <source>
        <dbReference type="SAM" id="SignalP"/>
    </source>
</evidence>
<gene>
    <name evidence="4" type="ORF">HMPREF1534_03755</name>
</gene>
<keyword evidence="1" id="KW-0732">Signal</keyword>
<proteinExistence type="predicted"/>
<dbReference type="InterPro" id="IPR012334">
    <property type="entry name" value="Pectin_lyas_fold"/>
</dbReference>
<dbReference type="PATRIC" id="fig|1121098.3.peg.3836"/>
<sequence>MKRSILTLCLLGQVLFLWAQNQYYVAPNGNDNHDGSFQKPFQTIERAQLEARKAQGETTIYLRKGIYRLERPLIFTPEDGGKEKPLSIRAFRNEQVTLSGGKVLHPVWKPYKKGILTAVLQDDIRHPDMLLSNGNIRHMARYPNFDSTAVRFNGTSADATAPRRVKSWKHPEGGYLHAMHISDWGDFHYRITGKDKAGKLILEGGWQNNRQSGLHAKNRMVENIFEELDAPGEWFYQAESSTLYYYPMPDEDAETAVFETPILKHLIEFRGSEQQPVTHITIQGIELTQTLRTFMNKYEPLLRSDWMVYRGGAVVFEGTEDCSLKDCYLHNLGGNAVFFSCYNRRSTVSGSHFTRIGASAVCFVGDPNAVRSPSFEYNEFVPAGKLDRTPGPIGNNYPAHCLVYDNLIHSIGLFEKQITGVELSMCRHITVSHNSIYDTPRAGINVSEGTWGGHIIEFNDVFDTVKETGDHGSFNSWGRDRFWHPHRQVMDSLVNAEASLILADVTSPIVLRYNRFRCDRGWDIDLDDGSGNYHIYNNLCLNGGIKLREGFYRVVENNIIVNNSFHPHVWFKNSGDVFTRNIVMSSYRPIQVRHWGLEVDYNIFTDSTAYQKARKQNTDAHSIVCTPAFLNPSRGDYRIDNHSDAVFRCGFRNFDMDRFGVVSPRLKALAKTPEFPKPILMEEGKAHATIEWQGLQIKNLDTLGERSATGMDTERGVYVISVNALGSVLRDYIRPNDVILELGGKTVNNLADLQKAVQETDLKQPQTMVIFRSQKENKLTLPGNLLK</sequence>
<dbReference type="PANTHER" id="PTHR36453">
    <property type="entry name" value="SECRETED PROTEIN-RELATED"/>
    <property type="match status" value="1"/>
</dbReference>
<dbReference type="GeneID" id="60060367"/>
<dbReference type="InterPro" id="IPR006626">
    <property type="entry name" value="PbH1"/>
</dbReference>
<evidence type="ECO:0000313" key="4">
    <source>
        <dbReference type="EMBL" id="EOA52329.1"/>
    </source>
</evidence>
<organism evidence="4 5">
    <name type="scientific">Phocaeicola massiliensis B84634 = Timone 84634 = DSM 17679 = JCM 13223</name>
    <dbReference type="NCBI Taxonomy" id="1121098"/>
    <lineage>
        <taxon>Bacteria</taxon>
        <taxon>Pseudomonadati</taxon>
        <taxon>Bacteroidota</taxon>
        <taxon>Bacteroidia</taxon>
        <taxon>Bacteroidales</taxon>
        <taxon>Bacteroidaceae</taxon>
        <taxon>Phocaeicola</taxon>
    </lineage>
</organism>
<dbReference type="InterPro" id="IPR039448">
    <property type="entry name" value="Beta_helix"/>
</dbReference>
<dbReference type="Gene3D" id="2.160.20.10">
    <property type="entry name" value="Single-stranded right-handed beta-helix, Pectin lyase-like"/>
    <property type="match status" value="2"/>
</dbReference>
<keyword evidence="5" id="KW-1185">Reference proteome</keyword>
<evidence type="ECO:0000259" key="3">
    <source>
        <dbReference type="Pfam" id="PF13229"/>
    </source>
</evidence>
<dbReference type="Pfam" id="PF13180">
    <property type="entry name" value="PDZ_2"/>
    <property type="match status" value="1"/>
</dbReference>
<evidence type="ECO:0000259" key="2">
    <source>
        <dbReference type="Pfam" id="PF13180"/>
    </source>
</evidence>
<evidence type="ECO:0000313" key="5">
    <source>
        <dbReference type="Proteomes" id="UP000017831"/>
    </source>
</evidence>
<dbReference type="PANTHER" id="PTHR36453:SF1">
    <property type="entry name" value="RIGHT HANDED BETA HELIX DOMAIN-CONTAINING PROTEIN"/>
    <property type="match status" value="1"/>
</dbReference>
<comment type="caution">
    <text evidence="4">The sequence shown here is derived from an EMBL/GenBank/DDBJ whole genome shotgun (WGS) entry which is preliminary data.</text>
</comment>
<dbReference type="eggNOG" id="COG0265">
    <property type="taxonomic scope" value="Bacteria"/>
</dbReference>
<dbReference type="SMART" id="SM00710">
    <property type="entry name" value="PbH1"/>
    <property type="match status" value="3"/>
</dbReference>
<dbReference type="OrthoDB" id="9808066at2"/>
<dbReference type="Pfam" id="PF13229">
    <property type="entry name" value="Beta_helix"/>
    <property type="match status" value="1"/>
</dbReference>
<feature type="domain" description="Right handed beta helix" evidence="3">
    <location>
        <begin position="312"/>
        <end position="449"/>
    </location>
</feature>
<name>U6R7S4_9BACT</name>
<dbReference type="InterPro" id="IPR011050">
    <property type="entry name" value="Pectin_lyase_fold/virulence"/>
</dbReference>
<feature type="domain" description="PDZ" evidence="2">
    <location>
        <begin position="712"/>
        <end position="780"/>
    </location>
</feature>
<dbReference type="InterPro" id="IPR001478">
    <property type="entry name" value="PDZ"/>
</dbReference>
<dbReference type="SUPFAM" id="SSF50156">
    <property type="entry name" value="PDZ domain-like"/>
    <property type="match status" value="1"/>
</dbReference>
<feature type="signal peptide" evidence="1">
    <location>
        <begin position="1"/>
        <end position="19"/>
    </location>
</feature>
<accession>U6R7S4</accession>
<dbReference type="EMBL" id="AQHY01000040">
    <property type="protein sequence ID" value="EOA52329.1"/>
    <property type="molecule type" value="Genomic_DNA"/>
</dbReference>
<reference evidence="4 5" key="1">
    <citation type="submission" date="2013-04" db="EMBL/GenBank/DDBJ databases">
        <title>The Genome Sequence of Bacteroides massiliensis DSM 17679.</title>
        <authorList>
            <consortium name="The Broad Institute Genomics Platform"/>
            <person name="Earl A."/>
            <person name="Ward D."/>
            <person name="Feldgarden M."/>
            <person name="Gevers D."/>
            <person name="Martens E."/>
            <person name="Fenner L."/>
            <person name="Roux V."/>
            <person name="Mallet M.N."/>
            <person name="Raoult D."/>
            <person name="Walker B."/>
            <person name="Young S."/>
            <person name="Zeng Q."/>
            <person name="Gargeya S."/>
            <person name="Fitzgerald M."/>
            <person name="Haas B."/>
            <person name="Abouelleil A."/>
            <person name="Allen A.W."/>
            <person name="Alvarado L."/>
            <person name="Arachchi H.M."/>
            <person name="Berlin A.M."/>
            <person name="Chapman S.B."/>
            <person name="Gainer-Dewar J."/>
            <person name="Goldberg J."/>
            <person name="Griggs A."/>
            <person name="Gujja S."/>
            <person name="Hansen M."/>
            <person name="Howarth C."/>
            <person name="Imamovic A."/>
            <person name="Ireland A."/>
            <person name="Larimer J."/>
            <person name="McCowan C."/>
            <person name="Murphy C."/>
            <person name="Pearson M."/>
            <person name="Poon T.W."/>
            <person name="Priest M."/>
            <person name="Roberts A."/>
            <person name="Saif S."/>
            <person name="Shea T."/>
            <person name="Sisk P."/>
            <person name="Sykes S."/>
            <person name="Wortman J."/>
            <person name="Nusbaum C."/>
            <person name="Birren B."/>
        </authorList>
    </citation>
    <scope>NUCLEOTIDE SEQUENCE [LARGE SCALE GENOMIC DNA]</scope>
    <source>
        <strain evidence="5">B84634 / Timone 84634 / DSM 17679 / JCM 13223</strain>
    </source>
</reference>
<dbReference type="STRING" id="1121098.HMPREF1534_03755"/>